<dbReference type="RefSeq" id="XP_056473975.1">
    <property type="nucleotide sequence ID" value="XM_056617816.1"/>
</dbReference>
<accession>A0A9W9FDV2</accession>
<evidence type="ECO:0000313" key="2">
    <source>
        <dbReference type="Proteomes" id="UP001149074"/>
    </source>
</evidence>
<organism evidence="1 2">
    <name type="scientific">Penicillium argentinense</name>
    <dbReference type="NCBI Taxonomy" id="1131581"/>
    <lineage>
        <taxon>Eukaryota</taxon>
        <taxon>Fungi</taxon>
        <taxon>Dikarya</taxon>
        <taxon>Ascomycota</taxon>
        <taxon>Pezizomycotina</taxon>
        <taxon>Eurotiomycetes</taxon>
        <taxon>Eurotiomycetidae</taxon>
        <taxon>Eurotiales</taxon>
        <taxon>Aspergillaceae</taxon>
        <taxon>Penicillium</taxon>
    </lineage>
</organism>
<reference evidence="1" key="2">
    <citation type="journal article" date="2023" name="IMA Fungus">
        <title>Comparative genomic study of the Penicillium genus elucidates a diverse pangenome and 15 lateral gene transfer events.</title>
        <authorList>
            <person name="Petersen C."/>
            <person name="Sorensen T."/>
            <person name="Nielsen M.R."/>
            <person name="Sondergaard T.E."/>
            <person name="Sorensen J.L."/>
            <person name="Fitzpatrick D.A."/>
            <person name="Frisvad J.C."/>
            <person name="Nielsen K.L."/>
        </authorList>
    </citation>
    <scope>NUCLEOTIDE SEQUENCE</scope>
    <source>
        <strain evidence="1">IBT 30761</strain>
    </source>
</reference>
<dbReference type="Proteomes" id="UP001149074">
    <property type="component" value="Unassembled WGS sequence"/>
</dbReference>
<dbReference type="AlphaFoldDB" id="A0A9W9FDV2"/>
<proteinExistence type="predicted"/>
<gene>
    <name evidence="1" type="ORF">N7532_005322</name>
</gene>
<evidence type="ECO:0000313" key="1">
    <source>
        <dbReference type="EMBL" id="KAJ5098321.1"/>
    </source>
</evidence>
<name>A0A9W9FDV2_9EURO</name>
<protein>
    <submittedName>
        <fullName evidence="1">Uncharacterized protein</fullName>
    </submittedName>
</protein>
<keyword evidence="2" id="KW-1185">Reference proteome</keyword>
<comment type="caution">
    <text evidence="1">The sequence shown here is derived from an EMBL/GenBank/DDBJ whole genome shotgun (WGS) entry which is preliminary data.</text>
</comment>
<sequence>MPRFQTIITPADQGWQIRPFNVTLYAANPTPWIHWGAHVDARSRMDGFDPADAEGGRTLTGFK</sequence>
<reference evidence="1" key="1">
    <citation type="submission" date="2022-11" db="EMBL/GenBank/DDBJ databases">
        <authorList>
            <person name="Petersen C."/>
        </authorList>
    </citation>
    <scope>NUCLEOTIDE SEQUENCE</scope>
    <source>
        <strain evidence="1">IBT 30761</strain>
    </source>
</reference>
<dbReference type="GeneID" id="81356795"/>
<dbReference type="EMBL" id="JAPQKI010000005">
    <property type="protein sequence ID" value="KAJ5098321.1"/>
    <property type="molecule type" value="Genomic_DNA"/>
</dbReference>